<keyword evidence="2" id="KW-1185">Reference proteome</keyword>
<accession>A0A975FKA7</accession>
<reference evidence="1" key="1">
    <citation type="submission" date="2021-03" db="EMBL/GenBank/DDBJ databases">
        <title>Agromyces archimandritus sp. nov., isolated from the cockroach Archimandrita tessellata.</title>
        <authorList>
            <person name="Guzman J."/>
            <person name="Ortuzar M."/>
            <person name="Poehlein A."/>
            <person name="Daniel R."/>
            <person name="Trujillo M."/>
            <person name="Vilcinskas A."/>
        </authorList>
    </citation>
    <scope>NUCLEOTIDE SEQUENCE</scope>
    <source>
        <strain evidence="1">G127AT</strain>
    </source>
</reference>
<gene>
    <name evidence="1" type="ORF">G127AT_08970</name>
</gene>
<organism evidence="1 2">
    <name type="scientific">Agromyces archimandritae</name>
    <dbReference type="NCBI Taxonomy" id="2781962"/>
    <lineage>
        <taxon>Bacteria</taxon>
        <taxon>Bacillati</taxon>
        <taxon>Actinomycetota</taxon>
        <taxon>Actinomycetes</taxon>
        <taxon>Micrococcales</taxon>
        <taxon>Microbacteriaceae</taxon>
        <taxon>Agromyces</taxon>
    </lineage>
</organism>
<proteinExistence type="predicted"/>
<dbReference type="EMBL" id="CP071696">
    <property type="protein sequence ID" value="QTX03492.1"/>
    <property type="molecule type" value="Genomic_DNA"/>
</dbReference>
<dbReference type="AlphaFoldDB" id="A0A975FKA7"/>
<evidence type="ECO:0000313" key="2">
    <source>
        <dbReference type="Proteomes" id="UP000671914"/>
    </source>
</evidence>
<name>A0A975FKA7_9MICO</name>
<evidence type="ECO:0000313" key="1">
    <source>
        <dbReference type="EMBL" id="QTX03492.1"/>
    </source>
</evidence>
<sequence>MNAEGALVTRVLPYLSVEAAFSRFTGHSALIHAEMERITGELDPRLGISLREAGTPVRQVRYWEFVTPKLASFVSWSSVDRYEDARLEALDTWINDEFPHTGSLNALPLAALETCEHCDDEPITRRHPLAPGSMIGPMCDFESVVEIGSPFGSDGPSTWEELLLMHVYGGMQFVSHDGCAAYWSEEA</sequence>
<dbReference type="RefSeq" id="WP_210896131.1">
    <property type="nucleotide sequence ID" value="NZ_CP071696.1"/>
</dbReference>
<dbReference type="KEGG" id="aarc:G127AT_08970"/>
<dbReference type="Proteomes" id="UP000671914">
    <property type="component" value="Chromosome"/>
</dbReference>
<protein>
    <submittedName>
        <fullName evidence="1">Uncharacterized protein</fullName>
    </submittedName>
</protein>